<feature type="transmembrane region" description="Helical" evidence="4">
    <location>
        <begin position="384"/>
        <end position="409"/>
    </location>
</feature>
<evidence type="ECO:0000256" key="1">
    <source>
        <dbReference type="ARBA" id="ARBA00004141"/>
    </source>
</evidence>
<feature type="transmembrane region" description="Helical" evidence="4">
    <location>
        <begin position="252"/>
        <end position="272"/>
    </location>
</feature>
<feature type="transmembrane region" description="Helical" evidence="4">
    <location>
        <begin position="317"/>
        <end position="338"/>
    </location>
</feature>
<evidence type="ECO:0000256" key="4">
    <source>
        <dbReference type="SAM" id="Phobius"/>
    </source>
</evidence>
<feature type="transmembrane region" description="Helical" evidence="4">
    <location>
        <begin position="359"/>
        <end position="378"/>
    </location>
</feature>
<evidence type="ECO:0000313" key="6">
    <source>
        <dbReference type="EMBL" id="KAA8904446.1"/>
    </source>
</evidence>
<reference evidence="6" key="1">
    <citation type="journal article" date="2019" name="G3 (Bethesda)">
        <title>Genome Assemblies of Two Rare Opportunistic Yeast Pathogens: Diutina rugosa (syn. Candida rugosa) and Trichomonascus ciferrii (syn. Candida ciferrii).</title>
        <authorList>
            <person name="Mixao V."/>
            <person name="Saus E."/>
            <person name="Hansen A.P."/>
            <person name="Lass-Florl C."/>
            <person name="Gabaldon T."/>
        </authorList>
    </citation>
    <scope>NUCLEOTIDE SEQUENCE</scope>
    <source>
        <strain evidence="6">CBS 4856</strain>
    </source>
</reference>
<dbReference type="SUPFAM" id="SSF103473">
    <property type="entry name" value="MFS general substrate transporter"/>
    <property type="match status" value="1"/>
</dbReference>
<dbReference type="PROSITE" id="PS50850">
    <property type="entry name" value="MFS"/>
    <property type="match status" value="1"/>
</dbReference>
<sequence>MTVQDANNNHNNNDVVVDKQTFTASDSARHESIDSSEHGAPVPLQHSTFPPVPALPMIEPSVSNVSRLPDAAGDAETNSNITNADFPEGGARAWTVVFGAWCGLACTFGLVNSLGFIQAWLSENDLRDHPESQVSWIASVYMFLFYCGGVQSGPLFDTYGLKVVMIPGCIGTVVSVFILSVCKEYYQFMLGFGVLGGLSASMVFTPSIAVVGHWFYVRRGIATGVASTGGALFGVIYPLAMNRMAHEIGFPWTVRVVGFIELALCLGAILTLRTRLKNNDKQSGLIDLSAFKDLQFSLTAIGTFMIEWGLFIPLNYITTYSIASGVNVALAYQMLAILNAASVPGRALPGYFADKWGRFNVMIVTILVCGVLCVALWIPAKTNLGAIIAFAVLFGLFSGTGISLTPVCISQICRTEDYGKRYGTCFFFVSFAVLTGLPIAGEIMNSQQGHYEGLIGFAAATYFVGAAFFIAARIIGGGTSWKAIY</sequence>
<proteinExistence type="inferred from homology"/>
<feature type="region of interest" description="Disordered" evidence="3">
    <location>
        <begin position="24"/>
        <end position="43"/>
    </location>
</feature>
<dbReference type="GO" id="GO:0022857">
    <property type="term" value="F:transmembrane transporter activity"/>
    <property type="evidence" value="ECO:0007669"/>
    <property type="project" value="InterPro"/>
</dbReference>
<dbReference type="PANTHER" id="PTHR11360:SF240">
    <property type="entry name" value="MONOCARBOXYLATE TRANSPORTER (EUROFUNG)-RELATED"/>
    <property type="match status" value="1"/>
</dbReference>
<feature type="transmembrane region" description="Helical" evidence="4">
    <location>
        <begin position="96"/>
        <end position="121"/>
    </location>
</feature>
<feature type="transmembrane region" description="Helical" evidence="4">
    <location>
        <begin position="453"/>
        <end position="475"/>
    </location>
</feature>
<evidence type="ECO:0000256" key="2">
    <source>
        <dbReference type="ARBA" id="ARBA00006727"/>
    </source>
</evidence>
<gene>
    <name evidence="6" type="ORF">TRICI_005496</name>
</gene>
<keyword evidence="4" id="KW-1133">Transmembrane helix</keyword>
<keyword evidence="4" id="KW-0812">Transmembrane</keyword>
<evidence type="ECO:0000313" key="7">
    <source>
        <dbReference type="Proteomes" id="UP000761534"/>
    </source>
</evidence>
<dbReference type="GO" id="GO:0016020">
    <property type="term" value="C:membrane"/>
    <property type="evidence" value="ECO:0007669"/>
    <property type="project" value="UniProtKB-SubCell"/>
</dbReference>
<accession>A0A642UX20</accession>
<dbReference type="Pfam" id="PF07690">
    <property type="entry name" value="MFS_1"/>
    <property type="match status" value="1"/>
</dbReference>
<feature type="transmembrane region" description="Helical" evidence="4">
    <location>
        <begin position="421"/>
        <end position="441"/>
    </location>
</feature>
<dbReference type="PANTHER" id="PTHR11360">
    <property type="entry name" value="MONOCARBOXYLATE TRANSPORTER"/>
    <property type="match status" value="1"/>
</dbReference>
<comment type="caution">
    <text evidence="6">The sequence shown here is derived from an EMBL/GenBank/DDBJ whole genome shotgun (WGS) entry which is preliminary data.</text>
</comment>
<feature type="transmembrane region" description="Helical" evidence="4">
    <location>
        <begin position="159"/>
        <end position="179"/>
    </location>
</feature>
<feature type="compositionally biased region" description="Basic and acidic residues" evidence="3">
    <location>
        <begin position="27"/>
        <end position="37"/>
    </location>
</feature>
<dbReference type="EMBL" id="SWFS01000430">
    <property type="protein sequence ID" value="KAA8904446.1"/>
    <property type="molecule type" value="Genomic_DNA"/>
</dbReference>
<dbReference type="AlphaFoldDB" id="A0A642UX20"/>
<evidence type="ECO:0000259" key="5">
    <source>
        <dbReference type="PROSITE" id="PS50850"/>
    </source>
</evidence>
<feature type="transmembrane region" description="Helical" evidence="4">
    <location>
        <begin position="293"/>
        <end position="311"/>
    </location>
</feature>
<feature type="transmembrane region" description="Helical" evidence="4">
    <location>
        <begin position="185"/>
        <end position="209"/>
    </location>
</feature>
<name>A0A642UX20_9ASCO</name>
<organism evidence="6 7">
    <name type="scientific">Trichomonascus ciferrii</name>
    <dbReference type="NCBI Taxonomy" id="44093"/>
    <lineage>
        <taxon>Eukaryota</taxon>
        <taxon>Fungi</taxon>
        <taxon>Dikarya</taxon>
        <taxon>Ascomycota</taxon>
        <taxon>Saccharomycotina</taxon>
        <taxon>Dipodascomycetes</taxon>
        <taxon>Dipodascales</taxon>
        <taxon>Trichomonascaceae</taxon>
        <taxon>Trichomonascus</taxon>
        <taxon>Trichomonascus ciferrii complex</taxon>
    </lineage>
</organism>
<dbReference type="CDD" id="cd17352">
    <property type="entry name" value="MFS_MCT_SLC16"/>
    <property type="match status" value="1"/>
</dbReference>
<dbReference type="VEuPathDB" id="FungiDB:TRICI_005496"/>
<feature type="domain" description="Major facilitator superfamily (MFS) profile" evidence="5">
    <location>
        <begin position="295"/>
        <end position="485"/>
    </location>
</feature>
<keyword evidence="4" id="KW-0472">Membrane</keyword>
<protein>
    <recommendedName>
        <fullName evidence="5">Major facilitator superfamily (MFS) profile domain-containing protein</fullName>
    </recommendedName>
</protein>
<evidence type="ECO:0000256" key="3">
    <source>
        <dbReference type="SAM" id="MobiDB-lite"/>
    </source>
</evidence>
<dbReference type="InterPro" id="IPR036259">
    <property type="entry name" value="MFS_trans_sf"/>
</dbReference>
<feature type="transmembrane region" description="Helical" evidence="4">
    <location>
        <begin position="133"/>
        <end position="152"/>
    </location>
</feature>
<dbReference type="InterPro" id="IPR011701">
    <property type="entry name" value="MFS"/>
</dbReference>
<dbReference type="InterPro" id="IPR050327">
    <property type="entry name" value="Proton-linked_MCT"/>
</dbReference>
<comment type="similarity">
    <text evidence="2">Belongs to the major facilitator superfamily. Monocarboxylate porter (TC 2.A.1.13) family.</text>
</comment>
<dbReference type="Proteomes" id="UP000761534">
    <property type="component" value="Unassembled WGS sequence"/>
</dbReference>
<dbReference type="InterPro" id="IPR020846">
    <property type="entry name" value="MFS_dom"/>
</dbReference>
<dbReference type="Gene3D" id="1.20.1250.20">
    <property type="entry name" value="MFS general substrate transporter like domains"/>
    <property type="match status" value="2"/>
</dbReference>
<dbReference type="OrthoDB" id="6509908at2759"/>
<keyword evidence="7" id="KW-1185">Reference proteome</keyword>
<feature type="transmembrane region" description="Helical" evidence="4">
    <location>
        <begin position="221"/>
        <end position="240"/>
    </location>
</feature>
<comment type="subcellular location">
    <subcellularLocation>
        <location evidence="1">Membrane</location>
        <topology evidence="1">Multi-pass membrane protein</topology>
    </subcellularLocation>
</comment>